<evidence type="ECO:0000256" key="5">
    <source>
        <dbReference type="ARBA" id="ARBA00022825"/>
    </source>
</evidence>
<dbReference type="EMBL" id="JACHHZ010000001">
    <property type="protein sequence ID" value="MBB6091333.1"/>
    <property type="molecule type" value="Genomic_DNA"/>
</dbReference>
<organism evidence="7 8">
    <name type="scientific">Povalibacter uvarum</name>
    <dbReference type="NCBI Taxonomy" id="732238"/>
    <lineage>
        <taxon>Bacteria</taxon>
        <taxon>Pseudomonadati</taxon>
        <taxon>Pseudomonadota</taxon>
        <taxon>Gammaproteobacteria</taxon>
        <taxon>Steroidobacterales</taxon>
        <taxon>Steroidobacteraceae</taxon>
        <taxon>Povalibacter</taxon>
    </lineage>
</organism>
<evidence type="ECO:0000256" key="1">
    <source>
        <dbReference type="ARBA" id="ARBA00008764"/>
    </source>
</evidence>
<keyword evidence="8" id="KW-1185">Reference proteome</keyword>
<dbReference type="GO" id="GO:0006508">
    <property type="term" value="P:proteolysis"/>
    <property type="evidence" value="ECO:0007669"/>
    <property type="project" value="UniProtKB-KW"/>
</dbReference>
<reference evidence="7 8" key="1">
    <citation type="submission" date="2020-08" db="EMBL/GenBank/DDBJ databases">
        <title>Genomic Encyclopedia of Type Strains, Phase IV (KMG-IV): sequencing the most valuable type-strain genomes for metagenomic binning, comparative biology and taxonomic classification.</title>
        <authorList>
            <person name="Goeker M."/>
        </authorList>
    </citation>
    <scope>NUCLEOTIDE SEQUENCE [LARGE SCALE GENOMIC DNA]</scope>
    <source>
        <strain evidence="7 8">DSM 26723</strain>
    </source>
</reference>
<dbReference type="RefSeq" id="WP_184329137.1">
    <property type="nucleotide sequence ID" value="NZ_JACHHZ010000001.1"/>
</dbReference>
<dbReference type="Pfam" id="PF13365">
    <property type="entry name" value="Trypsin_2"/>
    <property type="match status" value="1"/>
</dbReference>
<evidence type="ECO:0000256" key="6">
    <source>
        <dbReference type="RuleBase" id="RU004296"/>
    </source>
</evidence>
<protein>
    <recommendedName>
        <fullName evidence="6">Serine protease</fullName>
        <ecNumber evidence="6">3.4.21.-</ecNumber>
    </recommendedName>
</protein>
<dbReference type="PRINTS" id="PR00839">
    <property type="entry name" value="V8PROTEASE"/>
</dbReference>
<evidence type="ECO:0000256" key="3">
    <source>
        <dbReference type="ARBA" id="ARBA00022729"/>
    </source>
</evidence>
<dbReference type="GO" id="GO:0008236">
    <property type="term" value="F:serine-type peptidase activity"/>
    <property type="evidence" value="ECO:0007669"/>
    <property type="project" value="UniProtKB-KW"/>
</dbReference>
<keyword evidence="3" id="KW-0732">Signal</keyword>
<dbReference type="AlphaFoldDB" id="A0A841HF70"/>
<name>A0A841HF70_9GAMM</name>
<evidence type="ECO:0000256" key="4">
    <source>
        <dbReference type="ARBA" id="ARBA00022801"/>
    </source>
</evidence>
<accession>A0A841HF70</accession>
<dbReference type="SUPFAM" id="SSF50494">
    <property type="entry name" value="Trypsin-like serine proteases"/>
    <property type="match status" value="1"/>
</dbReference>
<sequence>MNLTSPADIANALKAGKYPPVPSWLLAEGAQFIAAEIAPATSAVTAQQLRNASSVLNEYCHFDLTQIVAQAWVDRHGFDLTIQRRQTQALINTGRLDEAARLAAQGESLAATDRAADGELSEYRGLIGRIGKQRFVNTNDRGALLEAMQKYFDEYKRKPRNYWHGINALACQTLEGGAPLPGMPLPDKLAEQILGTVTQSFAKKPGSWEAATASEASLALGNCDTAELWLYRFLAREDTSPFHIDSYARQLREVWGGDPLSGTSCADRLSGIIARYIARAQSRVTFAPSQIAEIKATLEQDGADLEKNFLGESAFTVDSIRSLMKAFESIGCVMNEKGERLGTGFLINGSWLKPEFGDSPVFITNAHVISKDFATAIRPENARVTFELDTGTDGNRPQYKVEKILFSSPPGKIGIVDPGGNGLDCTIARLEGLPPGVAALEARRNLPGISPSSKVFVAGHPRGAGLQIALHDSLLLDIDDLKQLVHYRTPTDPGSSGSPVFNEDWKVIALHHAGTSATPRLRGSGTYEANEGIALAAIRSKLNP</sequence>
<keyword evidence="5 6" id="KW-0720">Serine protease</keyword>
<dbReference type="EC" id="3.4.21.-" evidence="6"/>
<dbReference type="InterPro" id="IPR008256">
    <property type="entry name" value="Peptidase_S1B"/>
</dbReference>
<evidence type="ECO:0000256" key="2">
    <source>
        <dbReference type="ARBA" id="ARBA00022670"/>
    </source>
</evidence>
<comment type="similarity">
    <text evidence="1 6">Belongs to the peptidase S1B family.</text>
</comment>
<gene>
    <name evidence="7" type="ORF">HNQ60_000179</name>
</gene>
<evidence type="ECO:0000313" key="7">
    <source>
        <dbReference type="EMBL" id="MBB6091333.1"/>
    </source>
</evidence>
<dbReference type="InterPro" id="IPR009003">
    <property type="entry name" value="Peptidase_S1_PA"/>
</dbReference>
<evidence type="ECO:0000313" key="8">
    <source>
        <dbReference type="Proteomes" id="UP000588068"/>
    </source>
</evidence>
<dbReference type="InterPro" id="IPR043504">
    <property type="entry name" value="Peptidase_S1_PA_chymotrypsin"/>
</dbReference>
<dbReference type="Pfam" id="PF20308">
    <property type="entry name" value="TPR-S"/>
    <property type="match status" value="1"/>
</dbReference>
<keyword evidence="4 6" id="KW-0378">Hydrolase</keyword>
<proteinExistence type="inferred from homology"/>
<dbReference type="Proteomes" id="UP000588068">
    <property type="component" value="Unassembled WGS sequence"/>
</dbReference>
<comment type="caution">
    <text evidence="7">The sequence shown here is derived from an EMBL/GenBank/DDBJ whole genome shotgun (WGS) entry which is preliminary data.</text>
</comment>
<keyword evidence="2 6" id="KW-0645">Protease</keyword>
<dbReference type="Gene3D" id="2.40.10.10">
    <property type="entry name" value="Trypsin-like serine proteases"/>
    <property type="match status" value="1"/>
</dbReference>
<dbReference type="InterPro" id="IPR046880">
    <property type="entry name" value="TPR-S"/>
</dbReference>